<evidence type="ECO:0000313" key="3">
    <source>
        <dbReference type="Proteomes" id="UP001642501"/>
    </source>
</evidence>
<feature type="compositionally biased region" description="Acidic residues" evidence="1">
    <location>
        <begin position="393"/>
        <end position="423"/>
    </location>
</feature>
<feature type="region of interest" description="Disordered" evidence="1">
    <location>
        <begin position="25"/>
        <end position="45"/>
    </location>
</feature>
<organism evidence="2 3">
    <name type="scientific">Sporothrix epigloea</name>
    <dbReference type="NCBI Taxonomy" id="1892477"/>
    <lineage>
        <taxon>Eukaryota</taxon>
        <taxon>Fungi</taxon>
        <taxon>Dikarya</taxon>
        <taxon>Ascomycota</taxon>
        <taxon>Pezizomycotina</taxon>
        <taxon>Sordariomycetes</taxon>
        <taxon>Sordariomycetidae</taxon>
        <taxon>Ophiostomatales</taxon>
        <taxon>Ophiostomataceae</taxon>
        <taxon>Sporothrix</taxon>
    </lineage>
</organism>
<feature type="compositionally biased region" description="Low complexity" evidence="1">
    <location>
        <begin position="207"/>
        <end position="220"/>
    </location>
</feature>
<feature type="compositionally biased region" description="Basic and acidic residues" evidence="1">
    <location>
        <begin position="607"/>
        <end position="627"/>
    </location>
</feature>
<feature type="region of interest" description="Disordered" evidence="1">
    <location>
        <begin position="577"/>
        <end position="674"/>
    </location>
</feature>
<comment type="caution">
    <text evidence="2">The sequence shown here is derived from an EMBL/GenBank/DDBJ whole genome shotgun (WGS) entry which is preliminary data.</text>
</comment>
<reference evidence="2 3" key="1">
    <citation type="submission" date="2024-01" db="EMBL/GenBank/DDBJ databases">
        <authorList>
            <person name="Allen C."/>
            <person name="Tagirdzhanova G."/>
        </authorList>
    </citation>
    <scope>NUCLEOTIDE SEQUENCE [LARGE SCALE GENOMIC DNA]</scope>
    <source>
        <strain evidence="2 3">CBS 573.63</strain>
    </source>
</reference>
<dbReference type="Proteomes" id="UP001642501">
    <property type="component" value="Unassembled WGS sequence"/>
</dbReference>
<feature type="compositionally biased region" description="Basic residues" evidence="1">
    <location>
        <begin position="648"/>
        <end position="659"/>
    </location>
</feature>
<feature type="region of interest" description="Disordered" evidence="1">
    <location>
        <begin position="112"/>
        <end position="136"/>
    </location>
</feature>
<keyword evidence="3" id="KW-1185">Reference proteome</keyword>
<dbReference type="InterPro" id="IPR018853">
    <property type="entry name" value="DUF2457"/>
</dbReference>
<feature type="region of interest" description="Disordered" evidence="1">
    <location>
        <begin position="202"/>
        <end position="348"/>
    </location>
</feature>
<gene>
    <name evidence="2" type="ORF">SEPCBS57363_003434</name>
</gene>
<evidence type="ECO:0000256" key="1">
    <source>
        <dbReference type="SAM" id="MobiDB-lite"/>
    </source>
</evidence>
<proteinExistence type="predicted"/>
<feature type="compositionally biased region" description="Acidic residues" evidence="1">
    <location>
        <begin position="25"/>
        <end position="38"/>
    </location>
</feature>
<feature type="region of interest" description="Disordered" evidence="1">
    <location>
        <begin position="390"/>
        <end position="462"/>
    </location>
</feature>
<feature type="compositionally biased region" description="Polar residues" evidence="1">
    <location>
        <begin position="318"/>
        <end position="328"/>
    </location>
</feature>
<sequence length="836" mass="92094">MPNYTRHDAATSSVLVWTAHAANSVEEEDAAADADEPPDSARRTAAATAHQDLSTVCHLFDKNVVNRPKQRAESLLTRALQSQSEDEIADHIADSVLFSRRRRSITSNTSLASTAGFTSDTGTTTSPRTSSPSPHRISFGFEPISVATHGAKGGGAVDVATKLAALSILQDKTAKAIEAKTPPQAPPRKRCISFACGAVKPSQLTKPASPSSPVAKAPGPDDTPKAAYAQLAQSVQKAEPPEPVQPKRSRIRFACPARPTDVKKSQLSTPKEDAPAGRKLVSRLPSPAPEPKSPTTIRKLMHRPNAGRLPRSCKHASASRQPSHSPIATRSKKYYNAEPSDLNNESSRFHEFASDAPLEDDWLRRDKITVQQRLTIDDTLKKEMAIRLLGKEAEEEAEQEEEDDEIDGDVVDDDEDDEGDDNDNLERETELFDGRFSGYSSGGEDGYNTDIEPGFASSDDEDDGLVLWSVNQPNNGRRQENFDNDHSTLHLGGTPVFRRLSVDEHSDSSAFIAGQVIRQDRPKNRELVNSIRRLATPELPDSTDFVCGTFDEDRPLEEAYQSHIAALKRGKVHVIPQDIDPSFPTSDPDNSDDEPVKYKRGQQAHGSADDRLWEIEDIHHNQADRTDMRRKKKTESPRRCRSPPPPKLRGRSPAPRRRVDRTDRQSPNRFLKSPAPKAMFVPIVAQSSAGILSPSASLVDAANKSGRPIFPALVSRPGLTQAKSLPRPSAIFCQQQEPNVGAGQVQPPKLLRRPKANSFSGTKQPGHVRGAIDVVKGLEQKRQRRREKYQQKYCNRARKGQVPERRTERGKGAERMRELGLLMAGKIPQGNYVLSI</sequence>
<feature type="compositionally biased region" description="Basic and acidic residues" evidence="1">
    <location>
        <begin position="260"/>
        <end position="276"/>
    </location>
</feature>
<dbReference type="Pfam" id="PF10446">
    <property type="entry name" value="DUF2457"/>
    <property type="match status" value="1"/>
</dbReference>
<protein>
    <submittedName>
        <fullName evidence="2">Uncharacterized protein</fullName>
    </submittedName>
</protein>
<evidence type="ECO:0000313" key="2">
    <source>
        <dbReference type="EMBL" id="CAK7269101.1"/>
    </source>
</evidence>
<feature type="compositionally biased region" description="Low complexity" evidence="1">
    <location>
        <begin position="112"/>
        <end position="134"/>
    </location>
</feature>
<feature type="compositionally biased region" description="Basic and acidic residues" evidence="1">
    <location>
        <begin position="424"/>
        <end position="433"/>
    </location>
</feature>
<name>A0ABP0DQM7_9PEZI</name>
<accession>A0ABP0DQM7</accession>
<dbReference type="EMBL" id="CAWUOM010000054">
    <property type="protein sequence ID" value="CAK7269101.1"/>
    <property type="molecule type" value="Genomic_DNA"/>
</dbReference>